<comment type="similarity">
    <text evidence="2 7">Belongs to the precorrin methyltransferase family.</text>
</comment>
<dbReference type="GO" id="GO:0032259">
    <property type="term" value="P:methylation"/>
    <property type="evidence" value="ECO:0007669"/>
    <property type="project" value="UniProtKB-KW"/>
</dbReference>
<dbReference type="Gene3D" id="3.40.1010.10">
    <property type="entry name" value="Cobalt-precorrin-4 Transmethylase, Domain 1"/>
    <property type="match status" value="1"/>
</dbReference>
<dbReference type="CDD" id="cd11645">
    <property type="entry name" value="Precorrin_2_C20_MT"/>
    <property type="match status" value="1"/>
</dbReference>
<dbReference type="PANTHER" id="PTHR43467">
    <property type="entry name" value="COBALT-PRECORRIN-2 C(20)-METHYLTRANSFERASE"/>
    <property type="match status" value="1"/>
</dbReference>
<name>A0A6J4R1M6_9ACTN</name>
<dbReference type="InterPro" id="IPR014777">
    <property type="entry name" value="4pyrrole_Mease_sub1"/>
</dbReference>
<dbReference type="GO" id="GO:0009236">
    <property type="term" value="P:cobalamin biosynthetic process"/>
    <property type="evidence" value="ECO:0007669"/>
    <property type="project" value="UniProtKB-UniRule"/>
</dbReference>
<dbReference type="Pfam" id="PF00590">
    <property type="entry name" value="TP_methylase"/>
    <property type="match status" value="1"/>
</dbReference>
<dbReference type="PANTHER" id="PTHR43467:SF2">
    <property type="entry name" value="COBALT-PRECORRIN-2 C(20)-METHYLTRANSFERASE"/>
    <property type="match status" value="1"/>
</dbReference>
<evidence type="ECO:0000256" key="5">
    <source>
        <dbReference type="ARBA" id="ARBA00022679"/>
    </source>
</evidence>
<comment type="pathway">
    <text evidence="1">Cofactor biosynthesis; adenosylcobalamin biosynthesis.</text>
</comment>
<keyword evidence="6" id="KW-0949">S-adenosyl-L-methionine</keyword>
<dbReference type="Gene3D" id="3.30.950.10">
    <property type="entry name" value="Methyltransferase, Cobalt-precorrin-4 Transmethylase, Domain 2"/>
    <property type="match status" value="1"/>
</dbReference>
<dbReference type="GO" id="GO:0030788">
    <property type="term" value="F:precorrin-2 C20-methyltransferase activity"/>
    <property type="evidence" value="ECO:0007669"/>
    <property type="project" value="InterPro"/>
</dbReference>
<keyword evidence="3" id="KW-0169">Cobalamin biosynthesis</keyword>
<dbReference type="NCBIfam" id="TIGR01467">
    <property type="entry name" value="cobI_cbiL"/>
    <property type="match status" value="1"/>
</dbReference>
<feature type="domain" description="Tetrapyrrole methylase" evidence="8">
    <location>
        <begin position="4"/>
        <end position="212"/>
    </location>
</feature>
<dbReference type="InterPro" id="IPR000878">
    <property type="entry name" value="4pyrrol_Mease"/>
</dbReference>
<dbReference type="SUPFAM" id="SSF53790">
    <property type="entry name" value="Tetrapyrrole methylase"/>
    <property type="match status" value="1"/>
</dbReference>
<keyword evidence="5 9" id="KW-0808">Transferase</keyword>
<dbReference type="EC" id="2.1.1.151" evidence="9"/>
<protein>
    <submittedName>
        <fullName evidence="9">Cobalt-precorrin-2 C(20)-methyltransferase</fullName>
        <ecNumber evidence="9">2.1.1.151</ecNumber>
    </submittedName>
</protein>
<dbReference type="EMBL" id="CADCVF010000042">
    <property type="protein sequence ID" value="CAA9458638.1"/>
    <property type="molecule type" value="Genomic_DNA"/>
</dbReference>
<proteinExistence type="inferred from homology"/>
<evidence type="ECO:0000256" key="3">
    <source>
        <dbReference type="ARBA" id="ARBA00022573"/>
    </source>
</evidence>
<sequence>MSGRLVGVGVGPGDPELLTVKGLRVLREADEIFVPVADTGEVGRAEATVREYLEEGRIRRLLFALSDDTEARERNWTNAARKVSEHLQSGRTCAFATIGDPNVYSTFTYLARTVRELEPDVEVETVPGITALQDLASRSGTVLLEGDERLALLPFTAGEEPLRDALAGFETVVCYKGGSRLAEVLRVAEGGGRLEGAVYGARLGIEGEEIVSAQEMIGREGTYLSTVIFTRRSSELG</sequence>
<dbReference type="InterPro" id="IPR012382">
    <property type="entry name" value="CobI/CbiL"/>
</dbReference>
<organism evidence="9">
    <name type="scientific">uncultured Rubrobacteraceae bacterium</name>
    <dbReference type="NCBI Taxonomy" id="349277"/>
    <lineage>
        <taxon>Bacteria</taxon>
        <taxon>Bacillati</taxon>
        <taxon>Actinomycetota</taxon>
        <taxon>Rubrobacteria</taxon>
        <taxon>Rubrobacterales</taxon>
        <taxon>Rubrobacteraceae</taxon>
        <taxon>environmental samples</taxon>
    </lineage>
</organism>
<evidence type="ECO:0000256" key="7">
    <source>
        <dbReference type="PIRNR" id="PIRNR036427"/>
    </source>
</evidence>
<dbReference type="InterPro" id="IPR035996">
    <property type="entry name" value="4pyrrol_Methylase_sf"/>
</dbReference>
<dbReference type="InterPro" id="IPR006364">
    <property type="entry name" value="CobI/CbiL/CobIJ_dom"/>
</dbReference>
<evidence type="ECO:0000259" key="8">
    <source>
        <dbReference type="Pfam" id="PF00590"/>
    </source>
</evidence>
<dbReference type="PIRSF" id="PIRSF036427">
    <property type="entry name" value="Precrrn-2_mtase"/>
    <property type="match status" value="1"/>
</dbReference>
<dbReference type="AlphaFoldDB" id="A0A6J4R1M6"/>
<gene>
    <name evidence="9" type="ORF">AVDCRST_MAG58-1985</name>
</gene>
<reference evidence="9" key="1">
    <citation type="submission" date="2020-02" db="EMBL/GenBank/DDBJ databases">
        <authorList>
            <person name="Meier V. D."/>
        </authorList>
    </citation>
    <scope>NUCLEOTIDE SEQUENCE</scope>
    <source>
        <strain evidence="9">AVDCRST_MAG58</strain>
    </source>
</reference>
<accession>A0A6J4R1M6</accession>
<dbReference type="InterPro" id="IPR014776">
    <property type="entry name" value="4pyrrole_Mease_sub2"/>
</dbReference>
<evidence type="ECO:0000256" key="2">
    <source>
        <dbReference type="ARBA" id="ARBA00005879"/>
    </source>
</evidence>
<dbReference type="UniPathway" id="UPA00148"/>
<evidence type="ECO:0000256" key="1">
    <source>
        <dbReference type="ARBA" id="ARBA00004953"/>
    </source>
</evidence>
<evidence type="ECO:0000313" key="9">
    <source>
        <dbReference type="EMBL" id="CAA9458638.1"/>
    </source>
</evidence>
<dbReference type="GO" id="GO:0043781">
    <property type="term" value="F:cobalt-factor II C20-methyltransferase activity"/>
    <property type="evidence" value="ECO:0007669"/>
    <property type="project" value="UniProtKB-EC"/>
</dbReference>
<evidence type="ECO:0000256" key="6">
    <source>
        <dbReference type="ARBA" id="ARBA00022691"/>
    </source>
</evidence>
<evidence type="ECO:0000256" key="4">
    <source>
        <dbReference type="ARBA" id="ARBA00022603"/>
    </source>
</evidence>
<keyword evidence="4 9" id="KW-0489">Methyltransferase</keyword>